<organism evidence="1 2">
    <name type="scientific">Chloropicon roscoffensis</name>
    <dbReference type="NCBI Taxonomy" id="1461544"/>
    <lineage>
        <taxon>Eukaryota</taxon>
        <taxon>Viridiplantae</taxon>
        <taxon>Chlorophyta</taxon>
        <taxon>Chloropicophyceae</taxon>
        <taxon>Chloropicales</taxon>
        <taxon>Chloropicaceae</taxon>
        <taxon>Chloropicon</taxon>
    </lineage>
</organism>
<protein>
    <submittedName>
        <fullName evidence="1">DUF3228 domain-containing protein</fullName>
    </submittedName>
</protein>
<dbReference type="AlphaFoldDB" id="A0AAX4PBD6"/>
<evidence type="ECO:0000313" key="2">
    <source>
        <dbReference type="Proteomes" id="UP001472866"/>
    </source>
</evidence>
<dbReference type="Proteomes" id="UP001472866">
    <property type="component" value="Chromosome 07"/>
</dbReference>
<dbReference type="EMBL" id="CP151507">
    <property type="protein sequence ID" value="WZN63509.1"/>
    <property type="molecule type" value="Genomic_DNA"/>
</dbReference>
<reference evidence="1 2" key="1">
    <citation type="submission" date="2024-03" db="EMBL/GenBank/DDBJ databases">
        <title>Complete genome sequence of the green alga Chloropicon roscoffensis RCC1871.</title>
        <authorList>
            <person name="Lemieux C."/>
            <person name="Pombert J.-F."/>
            <person name="Otis C."/>
            <person name="Turmel M."/>
        </authorList>
    </citation>
    <scope>NUCLEOTIDE SEQUENCE [LARGE SCALE GENOMIC DNA]</scope>
    <source>
        <strain evidence="1 2">RCC1871</strain>
    </source>
</reference>
<dbReference type="PANTHER" id="PTHR38666:SF2">
    <property type="entry name" value="FLAGELLAR ASSOCIATED PROTEIN"/>
    <property type="match status" value="1"/>
</dbReference>
<dbReference type="Pfam" id="PF11539">
    <property type="entry name" value="DUF3228"/>
    <property type="match status" value="1"/>
</dbReference>
<dbReference type="PANTHER" id="PTHR38666">
    <property type="match status" value="1"/>
</dbReference>
<name>A0AAX4PBD6_9CHLO</name>
<gene>
    <name evidence="1" type="ORF">HKI87_07g50580</name>
</gene>
<sequence>MPGPGCRFIARVTTRGTAAARVTTRAMSSSNYLSGKHFFLDPFCERQWDDPSYKGGRIKHSKEEFTMRVNDHFATEGKLCDGYAPFCKHVFVPNFLGLPVQAVAVTDENRHLVQSGYVRRTPKELPVLSRWISESSLETVPVAKMLDVILYSREQIVLERVAQGDDEKEVEAELPRVKWGIISIKAQDESHEIPMQPITMMRNALGKEEGGSGVSLVREKYEESVAYWDGHVTIQS</sequence>
<evidence type="ECO:0000313" key="1">
    <source>
        <dbReference type="EMBL" id="WZN63509.1"/>
    </source>
</evidence>
<dbReference type="Gene3D" id="3.30.2310.50">
    <property type="entry name" value="Protein of unknown function (DUF3228), domain 1"/>
    <property type="match status" value="2"/>
</dbReference>
<accession>A0AAX4PBD6</accession>
<keyword evidence="2" id="KW-1185">Reference proteome</keyword>
<proteinExistence type="predicted"/>
<dbReference type="InterPro" id="IPR021610">
    <property type="entry name" value="DUF3228"/>
</dbReference>